<dbReference type="Proteomes" id="UP000036834">
    <property type="component" value="Unassembled WGS sequence"/>
</dbReference>
<dbReference type="PANTHER" id="PTHR43415">
    <property type="entry name" value="SPERMIDINE N(1)-ACETYLTRANSFERASE"/>
    <property type="match status" value="1"/>
</dbReference>
<name>A0A0K9Z1V5_9BACL</name>
<dbReference type="EMBL" id="BJON01000006">
    <property type="protein sequence ID" value="GED67951.1"/>
    <property type="molecule type" value="Genomic_DNA"/>
</dbReference>
<comment type="caution">
    <text evidence="3">The sequence shown here is derived from an EMBL/GenBank/DDBJ whole genome shotgun (WGS) entry which is preliminary data.</text>
</comment>
<accession>A0A0K9Z1V5</accession>
<dbReference type="EMBL" id="LGIQ01000002">
    <property type="protein sequence ID" value="KNB74435.1"/>
    <property type="molecule type" value="Genomic_DNA"/>
</dbReference>
<reference evidence="3" key="2">
    <citation type="submission" date="2015-07" db="EMBL/GenBank/DDBJ databases">
        <title>MeaNS - Measles Nucleotide Surveillance Program.</title>
        <authorList>
            <person name="Tran T."/>
            <person name="Druce J."/>
        </authorList>
    </citation>
    <scope>NUCLEOTIDE SEQUENCE</scope>
    <source>
        <strain evidence="3">DSM 9887</strain>
    </source>
</reference>
<dbReference type="Gene3D" id="3.40.630.30">
    <property type="match status" value="1"/>
</dbReference>
<evidence type="ECO:0000313" key="3">
    <source>
        <dbReference type="EMBL" id="KNB74435.1"/>
    </source>
</evidence>
<dbReference type="Pfam" id="PF13302">
    <property type="entry name" value="Acetyltransf_3"/>
    <property type="match status" value="1"/>
</dbReference>
<proteinExistence type="predicted"/>
<dbReference type="GO" id="GO:0016747">
    <property type="term" value="F:acyltransferase activity, transferring groups other than amino-acyl groups"/>
    <property type="evidence" value="ECO:0007669"/>
    <property type="project" value="InterPro"/>
</dbReference>
<dbReference type="InterPro" id="IPR000182">
    <property type="entry name" value="GNAT_dom"/>
</dbReference>
<keyword evidence="5" id="KW-1185">Reference proteome</keyword>
<dbReference type="SUPFAM" id="SSF55729">
    <property type="entry name" value="Acyl-CoA N-acyltransferases (Nat)"/>
    <property type="match status" value="1"/>
</dbReference>
<sequence>MLFQSERVSLRKMTVEDVDIYHAWRNDVEVMQTTSPFLDNHTRESTQEFVSQVILGSSTSKSYIIVDKQTETPIGVTALIQIDLKNRNAECIIDIGSKDYWGKGYGSEALKLLLDYAFLEMNLHRVSLRVFSFNEKAIKLYERIGFQHEGISRQFMFRAGKWHDLVHMGILQEEYVSGLSKVHS</sequence>
<protein>
    <submittedName>
        <fullName evidence="3">Acetyltransferase</fullName>
    </submittedName>
</protein>
<reference evidence="4" key="1">
    <citation type="submission" date="2015-07" db="EMBL/GenBank/DDBJ databases">
        <title>Genome sequencing project for genomic taxonomy and phylogenomics of Bacillus-like bacteria.</title>
        <authorList>
            <person name="Liu B."/>
            <person name="Wang J."/>
            <person name="Zhu Y."/>
            <person name="Liu G."/>
            <person name="Chen Q."/>
            <person name="Chen Z."/>
            <person name="Lan J."/>
            <person name="Che J."/>
            <person name="Ge C."/>
            <person name="Shi H."/>
            <person name="Pan Z."/>
            <person name="Liu X."/>
        </authorList>
    </citation>
    <scope>NUCLEOTIDE SEQUENCE [LARGE SCALE GENOMIC DNA]</scope>
    <source>
        <strain evidence="4">DSM 9887</strain>
    </source>
</reference>
<dbReference type="OrthoDB" id="9795206at2"/>
<gene>
    <name evidence="3" type="ORF">ADS79_01715</name>
    <name evidence="2" type="ORF">BRE01_16530</name>
</gene>
<feature type="domain" description="N-acetyltransferase" evidence="1">
    <location>
        <begin position="8"/>
        <end position="173"/>
    </location>
</feature>
<dbReference type="PANTHER" id="PTHR43415:SF3">
    <property type="entry name" value="GNAT-FAMILY ACETYLTRANSFERASE"/>
    <property type="match status" value="1"/>
</dbReference>
<dbReference type="InterPro" id="IPR016181">
    <property type="entry name" value="Acyl_CoA_acyltransferase"/>
</dbReference>
<reference evidence="2 5" key="3">
    <citation type="submission" date="2019-06" db="EMBL/GenBank/DDBJ databases">
        <title>Whole genome shotgun sequence of Brevibacillus reuszeri NBRC 15719.</title>
        <authorList>
            <person name="Hosoyama A."/>
            <person name="Uohara A."/>
            <person name="Ohji S."/>
            <person name="Ichikawa N."/>
        </authorList>
    </citation>
    <scope>NUCLEOTIDE SEQUENCE [LARGE SCALE GENOMIC DNA]</scope>
    <source>
        <strain evidence="2 5">NBRC 15719</strain>
    </source>
</reference>
<evidence type="ECO:0000313" key="4">
    <source>
        <dbReference type="Proteomes" id="UP000036834"/>
    </source>
</evidence>
<keyword evidence="3" id="KW-0808">Transferase</keyword>
<dbReference type="RefSeq" id="WP_049736679.1">
    <property type="nucleotide sequence ID" value="NZ_BJON01000006.1"/>
</dbReference>
<dbReference type="AlphaFoldDB" id="A0A0K9Z1V5"/>
<organism evidence="3 4">
    <name type="scientific">Brevibacillus reuszeri</name>
    <dbReference type="NCBI Taxonomy" id="54915"/>
    <lineage>
        <taxon>Bacteria</taxon>
        <taxon>Bacillati</taxon>
        <taxon>Bacillota</taxon>
        <taxon>Bacilli</taxon>
        <taxon>Bacillales</taxon>
        <taxon>Paenibacillaceae</taxon>
        <taxon>Brevibacillus</taxon>
    </lineage>
</organism>
<evidence type="ECO:0000259" key="1">
    <source>
        <dbReference type="PROSITE" id="PS51186"/>
    </source>
</evidence>
<dbReference type="CDD" id="cd04301">
    <property type="entry name" value="NAT_SF"/>
    <property type="match status" value="1"/>
</dbReference>
<dbReference type="PATRIC" id="fig|54915.3.peg.5495"/>
<dbReference type="STRING" id="54915.ADS79_01715"/>
<evidence type="ECO:0000313" key="2">
    <source>
        <dbReference type="EMBL" id="GED67951.1"/>
    </source>
</evidence>
<evidence type="ECO:0000313" key="5">
    <source>
        <dbReference type="Proteomes" id="UP000319578"/>
    </source>
</evidence>
<dbReference type="PROSITE" id="PS51186">
    <property type="entry name" value="GNAT"/>
    <property type="match status" value="1"/>
</dbReference>
<dbReference type="Proteomes" id="UP000319578">
    <property type="component" value="Unassembled WGS sequence"/>
</dbReference>